<dbReference type="PANTHER" id="PTHR13285">
    <property type="entry name" value="ACYLTRANSFERASE"/>
    <property type="match status" value="1"/>
</dbReference>
<proteinExistence type="inferred from homology"/>
<reference evidence="11" key="1">
    <citation type="journal article" date="2021" name="PeerJ">
        <title>Extensive microbial diversity within the chicken gut microbiome revealed by metagenomics and culture.</title>
        <authorList>
            <person name="Gilroy R."/>
            <person name="Ravi A."/>
            <person name="Getino M."/>
            <person name="Pursley I."/>
            <person name="Horton D.L."/>
            <person name="Alikhan N.F."/>
            <person name="Baker D."/>
            <person name="Gharbi K."/>
            <person name="Hall N."/>
            <person name="Watson M."/>
            <person name="Adriaenssens E.M."/>
            <person name="Foster-Nyarko E."/>
            <person name="Jarju S."/>
            <person name="Secka A."/>
            <person name="Antonio M."/>
            <person name="Oren A."/>
            <person name="Chaudhuri R.R."/>
            <person name="La Ragione R."/>
            <person name="Hildebrand F."/>
            <person name="Pallen M.J."/>
        </authorList>
    </citation>
    <scope>NUCLEOTIDE SEQUENCE</scope>
    <source>
        <strain evidence="11">CHK193-4272</strain>
    </source>
</reference>
<feature type="transmembrane region" description="Helical" evidence="10">
    <location>
        <begin position="398"/>
        <end position="418"/>
    </location>
</feature>
<dbReference type="GO" id="GO:0005886">
    <property type="term" value="C:plasma membrane"/>
    <property type="evidence" value="ECO:0007669"/>
    <property type="project" value="UniProtKB-SubCell"/>
</dbReference>
<dbReference type="PANTHER" id="PTHR13285:SF23">
    <property type="entry name" value="TEICHOIC ACID D-ALANYLTRANSFERASE"/>
    <property type="match status" value="1"/>
</dbReference>
<dbReference type="InterPro" id="IPR024194">
    <property type="entry name" value="Ac/AlaTfrase_AlgI/DltB"/>
</dbReference>
<keyword evidence="3 9" id="KW-1003">Cell membrane</keyword>
<evidence type="ECO:0000256" key="2">
    <source>
        <dbReference type="ARBA" id="ARBA00010323"/>
    </source>
</evidence>
<comment type="caution">
    <text evidence="11">The sequence shown here is derived from an EMBL/GenBank/DDBJ whole genome shotgun (WGS) entry which is preliminary data.</text>
</comment>
<feature type="transmembrane region" description="Helical" evidence="10">
    <location>
        <begin position="56"/>
        <end position="75"/>
    </location>
</feature>
<evidence type="ECO:0000256" key="4">
    <source>
        <dbReference type="ARBA" id="ARBA00022679"/>
    </source>
</evidence>
<keyword evidence="5 10" id="KW-0812">Transmembrane</keyword>
<dbReference type="Proteomes" id="UP000886808">
    <property type="component" value="Unassembled WGS sequence"/>
</dbReference>
<sequence length="461" mass="52661">MQRFKKPQLAKYFLFLISLWFYAANDIRSLPVLILSILVNFYLGKQILKTETHKKLLCVIGILLNLAVLGVFKYLNFFMENISFVFGQSYTPISLILPLGISFFTFQQISYLIDCKNNNADDYSISEYALFASFFPYVTSGPIAFHSEIIPQLRKEKNFKPSAYNIARGLTAFAFGLFKKVVVADTLGAAVNAGWSNISSLNASSALVVILSYTLQLYFDFAGYSDMASGIAFCFNINLPINFDSPYKARNISDFWKRWHMTMTRFFTRYLYIPLGGSRHGLKRTCLNTLIIFLVSGLWHGAAWTFIFWGFLHGIAMVISRLISAKTDRHLPYPLAWLLTFIYVNICWVFFRAPNIKSAFSLFSRLTSGFGFIVSEISQSFLTTEVKIFRLFIPIDDSLFATLACVVFLVLACLGAIFPQNMQRKIQNFKPTTKLCYLTIFVLFWSIISLSGISTFLYFNF</sequence>
<dbReference type="Pfam" id="PF03062">
    <property type="entry name" value="MBOAT"/>
    <property type="match status" value="1"/>
</dbReference>
<name>A0A9D1TI13_9FIRM</name>
<evidence type="ECO:0000256" key="3">
    <source>
        <dbReference type="ARBA" id="ARBA00022475"/>
    </source>
</evidence>
<evidence type="ECO:0000313" key="12">
    <source>
        <dbReference type="Proteomes" id="UP000886808"/>
    </source>
</evidence>
<evidence type="ECO:0000256" key="5">
    <source>
        <dbReference type="ARBA" id="ARBA00022692"/>
    </source>
</evidence>
<comment type="similarity">
    <text evidence="2 9">Belongs to the membrane-bound acyltransferase family.</text>
</comment>
<keyword evidence="7 9" id="KW-0472">Membrane</keyword>
<dbReference type="InterPro" id="IPR051085">
    <property type="entry name" value="MB_O-acyltransferase"/>
</dbReference>
<dbReference type="GO" id="GO:0042121">
    <property type="term" value="P:alginic acid biosynthetic process"/>
    <property type="evidence" value="ECO:0007669"/>
    <property type="project" value="InterPro"/>
</dbReference>
<feature type="transmembrane region" description="Helical" evidence="10">
    <location>
        <begin position="12"/>
        <end position="44"/>
    </location>
</feature>
<evidence type="ECO:0000256" key="10">
    <source>
        <dbReference type="SAM" id="Phobius"/>
    </source>
</evidence>
<dbReference type="PIRSF" id="PIRSF500217">
    <property type="entry name" value="AlgI"/>
    <property type="match status" value="1"/>
</dbReference>
<dbReference type="InterPro" id="IPR028362">
    <property type="entry name" value="AlgI"/>
</dbReference>
<dbReference type="PIRSF" id="PIRSF016636">
    <property type="entry name" value="AlgI_DltB"/>
    <property type="match status" value="1"/>
</dbReference>
<protein>
    <submittedName>
        <fullName evidence="11">MBOAT family protein</fullName>
    </submittedName>
</protein>
<reference evidence="11" key="2">
    <citation type="submission" date="2021-04" db="EMBL/GenBank/DDBJ databases">
        <authorList>
            <person name="Gilroy R."/>
        </authorList>
    </citation>
    <scope>NUCLEOTIDE SEQUENCE</scope>
    <source>
        <strain evidence="11">CHK193-4272</strain>
    </source>
</reference>
<evidence type="ECO:0000256" key="9">
    <source>
        <dbReference type="PIRNR" id="PIRNR016636"/>
    </source>
</evidence>
<evidence type="ECO:0000256" key="1">
    <source>
        <dbReference type="ARBA" id="ARBA00004651"/>
    </source>
</evidence>
<keyword evidence="8 9" id="KW-0012">Acyltransferase</keyword>
<feature type="transmembrane region" description="Helical" evidence="10">
    <location>
        <begin position="331"/>
        <end position="351"/>
    </location>
</feature>
<evidence type="ECO:0000256" key="8">
    <source>
        <dbReference type="ARBA" id="ARBA00023315"/>
    </source>
</evidence>
<comment type="subcellular location">
    <subcellularLocation>
        <location evidence="1">Cell membrane</location>
        <topology evidence="1">Multi-pass membrane protein</topology>
    </subcellularLocation>
</comment>
<dbReference type="AlphaFoldDB" id="A0A9D1TI13"/>
<accession>A0A9D1TI13</accession>
<organism evidence="11 12">
    <name type="scientific">Candidatus Butyricicoccus avistercoris</name>
    <dbReference type="NCBI Taxonomy" id="2838518"/>
    <lineage>
        <taxon>Bacteria</taxon>
        <taxon>Bacillati</taxon>
        <taxon>Bacillota</taxon>
        <taxon>Clostridia</taxon>
        <taxon>Eubacteriales</taxon>
        <taxon>Butyricicoccaceae</taxon>
        <taxon>Butyricicoccus</taxon>
    </lineage>
</organism>
<feature type="transmembrane region" description="Helical" evidence="10">
    <location>
        <begin position="438"/>
        <end position="459"/>
    </location>
</feature>
<feature type="transmembrane region" description="Helical" evidence="10">
    <location>
        <begin position="358"/>
        <end position="378"/>
    </location>
</feature>
<feature type="transmembrane region" description="Helical" evidence="10">
    <location>
        <begin position="95"/>
        <end position="113"/>
    </location>
</feature>
<evidence type="ECO:0000313" key="11">
    <source>
        <dbReference type="EMBL" id="HIV62594.1"/>
    </source>
</evidence>
<feature type="transmembrane region" description="Helical" evidence="10">
    <location>
        <begin position="289"/>
        <end position="311"/>
    </location>
</feature>
<dbReference type="InterPro" id="IPR004299">
    <property type="entry name" value="MBOAT_fam"/>
</dbReference>
<evidence type="ECO:0000256" key="7">
    <source>
        <dbReference type="ARBA" id="ARBA00023136"/>
    </source>
</evidence>
<keyword evidence="6 10" id="KW-1133">Transmembrane helix</keyword>
<gene>
    <name evidence="11" type="ORF">H9746_07120</name>
</gene>
<dbReference type="EMBL" id="DXIE01000039">
    <property type="protein sequence ID" value="HIV62594.1"/>
    <property type="molecule type" value="Genomic_DNA"/>
</dbReference>
<evidence type="ECO:0000256" key="6">
    <source>
        <dbReference type="ARBA" id="ARBA00022989"/>
    </source>
</evidence>
<keyword evidence="4 9" id="KW-0808">Transferase</keyword>
<dbReference type="GO" id="GO:0016746">
    <property type="term" value="F:acyltransferase activity"/>
    <property type="evidence" value="ECO:0007669"/>
    <property type="project" value="UniProtKB-KW"/>
</dbReference>